<dbReference type="PANTHER" id="PTHR42904:SF12">
    <property type="entry name" value="ADP-RIBOSE PYROPHOSPHATASE-RELATED"/>
    <property type="match status" value="1"/>
</dbReference>
<dbReference type="PANTHER" id="PTHR42904">
    <property type="entry name" value="NUDIX HYDROLASE, NUDC SUBFAMILY"/>
    <property type="match status" value="1"/>
</dbReference>
<dbReference type="RefSeq" id="WP_089767038.1">
    <property type="nucleotide sequence ID" value="NZ_FNPB01000005.1"/>
</dbReference>
<proteinExistence type="predicted"/>
<dbReference type="GO" id="GO:0006742">
    <property type="term" value="P:NADP+ catabolic process"/>
    <property type="evidence" value="ECO:0007669"/>
    <property type="project" value="TreeGrafter"/>
</dbReference>
<dbReference type="Pfam" id="PF00293">
    <property type="entry name" value="NUDIX"/>
    <property type="match status" value="1"/>
</dbReference>
<evidence type="ECO:0000313" key="6">
    <source>
        <dbReference type="EMBL" id="SDY03668.1"/>
    </source>
</evidence>
<dbReference type="PRINTS" id="PR00502">
    <property type="entry name" value="NUDIXFAMILY"/>
</dbReference>
<dbReference type="InterPro" id="IPR015797">
    <property type="entry name" value="NUDIX_hydrolase-like_dom_sf"/>
</dbReference>
<evidence type="ECO:0000256" key="2">
    <source>
        <dbReference type="ARBA" id="ARBA00022723"/>
    </source>
</evidence>
<evidence type="ECO:0000259" key="5">
    <source>
        <dbReference type="PROSITE" id="PS51462"/>
    </source>
</evidence>
<accession>A0A1H3GM07</accession>
<dbReference type="STRING" id="660517.SAMN04487946_105219"/>
<dbReference type="InterPro" id="IPR020476">
    <property type="entry name" value="Nudix_hydrolase"/>
</dbReference>
<dbReference type="GO" id="GO:0019677">
    <property type="term" value="P:NAD+ catabolic process"/>
    <property type="evidence" value="ECO:0007669"/>
    <property type="project" value="TreeGrafter"/>
</dbReference>
<organism evidence="6 7">
    <name type="scientific">Halobellus clavatus</name>
    <dbReference type="NCBI Taxonomy" id="660517"/>
    <lineage>
        <taxon>Archaea</taxon>
        <taxon>Methanobacteriati</taxon>
        <taxon>Methanobacteriota</taxon>
        <taxon>Stenosarchaea group</taxon>
        <taxon>Halobacteria</taxon>
        <taxon>Halobacteriales</taxon>
        <taxon>Haloferacaceae</taxon>
        <taxon>Halobellus</taxon>
    </lineage>
</organism>
<feature type="domain" description="Nudix hydrolase" evidence="5">
    <location>
        <begin position="39"/>
        <end position="169"/>
    </location>
</feature>
<keyword evidence="3" id="KW-0378">Hydrolase</keyword>
<dbReference type="AlphaFoldDB" id="A0A1H3GM07"/>
<sequence length="175" mass="18920">MVTGSPNHCPSCGASLSTVRLEGRERNYCDACEMPIYRNPKPAAGVLVVDRDSVLLIRRTNPPVGMWSLPAGFLEVDEPPAAAAVRELSEETGLSTRSTALTLFDTAFVDPDEAPPVLIVAYAVDRAETSGDPVAGSDADDARFFTDEQLSDLDAIEPGYREMFRRAIRDFGDPA</sequence>
<dbReference type="InterPro" id="IPR050241">
    <property type="entry name" value="NAD-cap_RNA_hydrolase_NudC"/>
</dbReference>
<dbReference type="GO" id="GO:0046872">
    <property type="term" value="F:metal ion binding"/>
    <property type="evidence" value="ECO:0007669"/>
    <property type="project" value="UniProtKB-KW"/>
</dbReference>
<dbReference type="OrthoDB" id="40462at2157"/>
<dbReference type="PROSITE" id="PS00893">
    <property type="entry name" value="NUDIX_BOX"/>
    <property type="match status" value="1"/>
</dbReference>
<gene>
    <name evidence="6" type="ORF">SAMN04487946_105219</name>
</gene>
<keyword evidence="4" id="KW-0460">Magnesium</keyword>
<evidence type="ECO:0000256" key="1">
    <source>
        <dbReference type="ARBA" id="ARBA00001946"/>
    </source>
</evidence>
<protein>
    <submittedName>
        <fullName evidence="6">ADP-ribose pyrophosphatase YjhB, NUDIX family</fullName>
    </submittedName>
</protein>
<dbReference type="InterPro" id="IPR020084">
    <property type="entry name" value="NUDIX_hydrolase_CS"/>
</dbReference>
<keyword evidence="7" id="KW-1185">Reference proteome</keyword>
<evidence type="ECO:0000313" key="7">
    <source>
        <dbReference type="Proteomes" id="UP000199170"/>
    </source>
</evidence>
<keyword evidence="2" id="KW-0479">Metal-binding</keyword>
<dbReference type="GO" id="GO:0035529">
    <property type="term" value="F:NADH pyrophosphatase activity"/>
    <property type="evidence" value="ECO:0007669"/>
    <property type="project" value="TreeGrafter"/>
</dbReference>
<dbReference type="GO" id="GO:0005829">
    <property type="term" value="C:cytosol"/>
    <property type="evidence" value="ECO:0007669"/>
    <property type="project" value="TreeGrafter"/>
</dbReference>
<dbReference type="Proteomes" id="UP000199170">
    <property type="component" value="Unassembled WGS sequence"/>
</dbReference>
<comment type="cofactor">
    <cofactor evidence="1">
        <name>Mg(2+)</name>
        <dbReference type="ChEBI" id="CHEBI:18420"/>
    </cofactor>
</comment>
<dbReference type="InterPro" id="IPR000086">
    <property type="entry name" value="NUDIX_hydrolase_dom"/>
</dbReference>
<dbReference type="SUPFAM" id="SSF55811">
    <property type="entry name" value="Nudix"/>
    <property type="match status" value="1"/>
</dbReference>
<reference evidence="7" key="1">
    <citation type="submission" date="2016-10" db="EMBL/GenBank/DDBJ databases">
        <authorList>
            <person name="Varghese N."/>
            <person name="Submissions S."/>
        </authorList>
    </citation>
    <scope>NUCLEOTIDE SEQUENCE [LARGE SCALE GENOMIC DNA]</scope>
    <source>
        <strain evidence="7">CGMCC 1.10118</strain>
    </source>
</reference>
<evidence type="ECO:0000256" key="4">
    <source>
        <dbReference type="ARBA" id="ARBA00022842"/>
    </source>
</evidence>
<dbReference type="PROSITE" id="PS51462">
    <property type="entry name" value="NUDIX"/>
    <property type="match status" value="1"/>
</dbReference>
<name>A0A1H3GM07_9EURY</name>
<evidence type="ECO:0000256" key="3">
    <source>
        <dbReference type="ARBA" id="ARBA00022801"/>
    </source>
</evidence>
<dbReference type="EMBL" id="FNPB01000005">
    <property type="protein sequence ID" value="SDY03668.1"/>
    <property type="molecule type" value="Genomic_DNA"/>
</dbReference>
<dbReference type="Gene3D" id="3.90.79.10">
    <property type="entry name" value="Nucleoside Triphosphate Pyrophosphohydrolase"/>
    <property type="match status" value="1"/>
</dbReference>